<protein>
    <recommendedName>
        <fullName evidence="3">CCHC-type domain-containing protein</fullName>
    </recommendedName>
</protein>
<evidence type="ECO:0000259" key="3">
    <source>
        <dbReference type="PROSITE" id="PS50158"/>
    </source>
</evidence>
<keyword evidence="1" id="KW-0862">Zinc</keyword>
<dbReference type="EMBL" id="JAQQBR010000002">
    <property type="protein sequence ID" value="KAK0180576.1"/>
    <property type="molecule type" value="Genomic_DNA"/>
</dbReference>
<dbReference type="PROSITE" id="PS50158">
    <property type="entry name" value="ZF_CCHC"/>
    <property type="match status" value="2"/>
</dbReference>
<dbReference type="SMART" id="SM00343">
    <property type="entry name" value="ZnF_C2HC"/>
    <property type="match status" value="2"/>
</dbReference>
<gene>
    <name evidence="4" type="ORF">PV327_002943</name>
</gene>
<feature type="region of interest" description="Disordered" evidence="2">
    <location>
        <begin position="72"/>
        <end position="118"/>
    </location>
</feature>
<keyword evidence="5" id="KW-1185">Reference proteome</keyword>
<dbReference type="AlphaFoldDB" id="A0AA39G3F2"/>
<evidence type="ECO:0000256" key="1">
    <source>
        <dbReference type="PROSITE-ProRule" id="PRU00047"/>
    </source>
</evidence>
<feature type="compositionally biased region" description="Polar residues" evidence="2">
    <location>
        <begin position="366"/>
        <end position="391"/>
    </location>
</feature>
<reference evidence="4" key="2">
    <citation type="submission" date="2023-03" db="EMBL/GenBank/DDBJ databases">
        <authorList>
            <person name="Inwood S.N."/>
            <person name="Skelly J.G."/>
            <person name="Guhlin J."/>
            <person name="Harrop T.W.R."/>
            <person name="Goldson S.G."/>
            <person name="Dearden P.K."/>
        </authorList>
    </citation>
    <scope>NUCLEOTIDE SEQUENCE</scope>
    <source>
        <strain evidence="4">Lincoln</strain>
        <tissue evidence="4">Whole body</tissue>
    </source>
</reference>
<dbReference type="GO" id="GO:0008270">
    <property type="term" value="F:zinc ion binding"/>
    <property type="evidence" value="ECO:0007669"/>
    <property type="project" value="UniProtKB-KW"/>
</dbReference>
<evidence type="ECO:0000256" key="2">
    <source>
        <dbReference type="SAM" id="MobiDB-lite"/>
    </source>
</evidence>
<keyword evidence="1" id="KW-0479">Metal-binding</keyword>
<feature type="region of interest" description="Disordered" evidence="2">
    <location>
        <begin position="337"/>
        <end position="392"/>
    </location>
</feature>
<dbReference type="Pfam" id="PF00098">
    <property type="entry name" value="zf-CCHC"/>
    <property type="match status" value="1"/>
</dbReference>
<reference evidence="4" key="1">
    <citation type="journal article" date="2023" name="bioRxiv">
        <title>Scaffold-level genome assemblies of two parasitoid biocontrol wasps reveal the parthenogenesis mechanism and an associated novel virus.</title>
        <authorList>
            <person name="Inwood S."/>
            <person name="Skelly J."/>
            <person name="Guhlin J."/>
            <person name="Harrop T."/>
            <person name="Goldson S."/>
            <person name="Dearden P."/>
        </authorList>
    </citation>
    <scope>NUCLEOTIDE SEQUENCE</scope>
    <source>
        <strain evidence="4">Lincoln</strain>
        <tissue evidence="4">Whole body</tissue>
    </source>
</reference>
<keyword evidence="1" id="KW-0863">Zinc-finger</keyword>
<evidence type="ECO:0000313" key="4">
    <source>
        <dbReference type="EMBL" id="KAK0180576.1"/>
    </source>
</evidence>
<dbReference type="GO" id="GO:0003676">
    <property type="term" value="F:nucleic acid binding"/>
    <property type="evidence" value="ECO:0007669"/>
    <property type="project" value="InterPro"/>
</dbReference>
<sequence>MANFYTHVIKYHYQMILNIARNLPYARLALDALKLLNQIDRKTFNHEAHFAQENLISARSGQRDNFINRRIPEIINSQRHSPNHRRERSVRSERSGRGSLAGRPLRNSPQEDNEPSGREEIVNTWNLSFPKSESDPEQFLLLLEENLQTYSINKDLFVPCLSSIFTGGYRAWYILNKANWQTWREFAKAFRYQWGVKKADGDLFLEFVNLKIEKGESLAEFTCRARLFFERMSHPPSFTQQLKQILVKFNPRLTFELLNLQLRNYEEFLHYINKRNYLFKRSIEANKDSRSRILRTEFHYLHEETEQDDENDDSVEIEEVIDDYDDKIDLNVFKQRDQMSNGQSQSSNFRSNNNNGQKSFNNSSSDRSFQSNRNQRSDFQNGQPRSNQGNFRSRDPGSIFCFNCGEMGHSAAYCTSKHQEVCFICHQKGHINDSCPKRSGNQPCPQWIHLRKYCQ</sequence>
<dbReference type="InterPro" id="IPR036875">
    <property type="entry name" value="Znf_CCHC_sf"/>
</dbReference>
<feature type="compositionally biased region" description="Low complexity" evidence="2">
    <location>
        <begin position="340"/>
        <end position="365"/>
    </location>
</feature>
<feature type="domain" description="CCHC-type" evidence="3">
    <location>
        <begin position="422"/>
        <end position="437"/>
    </location>
</feature>
<dbReference type="Gene3D" id="4.10.60.10">
    <property type="entry name" value="Zinc finger, CCHC-type"/>
    <property type="match status" value="1"/>
</dbReference>
<evidence type="ECO:0000313" key="5">
    <source>
        <dbReference type="Proteomes" id="UP001168972"/>
    </source>
</evidence>
<feature type="domain" description="CCHC-type" evidence="3">
    <location>
        <begin position="401"/>
        <end position="416"/>
    </location>
</feature>
<dbReference type="Proteomes" id="UP001168972">
    <property type="component" value="Unassembled WGS sequence"/>
</dbReference>
<proteinExistence type="predicted"/>
<organism evidence="4 5">
    <name type="scientific">Microctonus hyperodae</name>
    <name type="common">Parasitoid wasp</name>
    <dbReference type="NCBI Taxonomy" id="165561"/>
    <lineage>
        <taxon>Eukaryota</taxon>
        <taxon>Metazoa</taxon>
        <taxon>Ecdysozoa</taxon>
        <taxon>Arthropoda</taxon>
        <taxon>Hexapoda</taxon>
        <taxon>Insecta</taxon>
        <taxon>Pterygota</taxon>
        <taxon>Neoptera</taxon>
        <taxon>Endopterygota</taxon>
        <taxon>Hymenoptera</taxon>
        <taxon>Apocrita</taxon>
        <taxon>Ichneumonoidea</taxon>
        <taxon>Braconidae</taxon>
        <taxon>Euphorinae</taxon>
        <taxon>Microctonus</taxon>
    </lineage>
</organism>
<dbReference type="InterPro" id="IPR001878">
    <property type="entry name" value="Znf_CCHC"/>
</dbReference>
<accession>A0AA39G3F2</accession>
<dbReference type="SUPFAM" id="SSF57756">
    <property type="entry name" value="Retrovirus zinc finger-like domains"/>
    <property type="match status" value="1"/>
</dbReference>
<comment type="caution">
    <text evidence="4">The sequence shown here is derived from an EMBL/GenBank/DDBJ whole genome shotgun (WGS) entry which is preliminary data.</text>
</comment>
<name>A0AA39G3F2_MICHY</name>